<name>A0A3M7PWP9_BRAPC</name>
<accession>A0A3M7PWP9</accession>
<sequence>MLHSTGFNCLLNAFFAANLAASDDSTGTKAISLFKKIFDFNKKILLFDLIFKKIIQQTSSINIPLNCLTLESKLKKIKLIC</sequence>
<protein>
    <submittedName>
        <fullName evidence="2">Uncharacterized protein</fullName>
    </submittedName>
</protein>
<dbReference type="AlphaFoldDB" id="A0A3M7PWP9"/>
<feature type="chain" id="PRO_5018290316" evidence="1">
    <location>
        <begin position="21"/>
        <end position="81"/>
    </location>
</feature>
<evidence type="ECO:0000313" key="3">
    <source>
        <dbReference type="Proteomes" id="UP000276133"/>
    </source>
</evidence>
<reference evidence="2 3" key="1">
    <citation type="journal article" date="2018" name="Sci. Rep.">
        <title>Genomic signatures of local adaptation to the degree of environmental predictability in rotifers.</title>
        <authorList>
            <person name="Franch-Gras L."/>
            <person name="Hahn C."/>
            <person name="Garcia-Roger E.M."/>
            <person name="Carmona M.J."/>
            <person name="Serra M."/>
            <person name="Gomez A."/>
        </authorList>
    </citation>
    <scope>NUCLEOTIDE SEQUENCE [LARGE SCALE GENOMIC DNA]</scope>
    <source>
        <strain evidence="2">HYR1</strain>
    </source>
</reference>
<gene>
    <name evidence="2" type="ORF">BpHYR1_031018</name>
</gene>
<proteinExistence type="predicted"/>
<keyword evidence="3" id="KW-1185">Reference proteome</keyword>
<organism evidence="2 3">
    <name type="scientific">Brachionus plicatilis</name>
    <name type="common">Marine rotifer</name>
    <name type="synonym">Brachionus muelleri</name>
    <dbReference type="NCBI Taxonomy" id="10195"/>
    <lineage>
        <taxon>Eukaryota</taxon>
        <taxon>Metazoa</taxon>
        <taxon>Spiralia</taxon>
        <taxon>Gnathifera</taxon>
        <taxon>Rotifera</taxon>
        <taxon>Eurotatoria</taxon>
        <taxon>Monogononta</taxon>
        <taxon>Pseudotrocha</taxon>
        <taxon>Ploima</taxon>
        <taxon>Brachionidae</taxon>
        <taxon>Brachionus</taxon>
    </lineage>
</organism>
<evidence type="ECO:0000256" key="1">
    <source>
        <dbReference type="SAM" id="SignalP"/>
    </source>
</evidence>
<keyword evidence="1" id="KW-0732">Signal</keyword>
<dbReference type="Proteomes" id="UP000276133">
    <property type="component" value="Unassembled WGS sequence"/>
</dbReference>
<evidence type="ECO:0000313" key="2">
    <source>
        <dbReference type="EMBL" id="RNA03384.1"/>
    </source>
</evidence>
<dbReference type="EMBL" id="REGN01008521">
    <property type="protein sequence ID" value="RNA03384.1"/>
    <property type="molecule type" value="Genomic_DNA"/>
</dbReference>
<comment type="caution">
    <text evidence="2">The sequence shown here is derived from an EMBL/GenBank/DDBJ whole genome shotgun (WGS) entry which is preliminary data.</text>
</comment>
<feature type="signal peptide" evidence="1">
    <location>
        <begin position="1"/>
        <end position="20"/>
    </location>
</feature>